<keyword evidence="2" id="KW-0812">Transmembrane</keyword>
<dbReference type="Proteomes" id="UP000004105">
    <property type="component" value="Unassembled WGS sequence"/>
</dbReference>
<keyword evidence="2" id="KW-1133">Transmembrane helix</keyword>
<feature type="transmembrane region" description="Helical" evidence="2">
    <location>
        <begin position="6"/>
        <end position="26"/>
    </location>
</feature>
<accession>F2BAQ0</accession>
<dbReference type="RefSeq" id="WP_007341815.1">
    <property type="nucleotide sequence ID" value="NZ_GL878494.1"/>
</dbReference>
<gene>
    <name evidence="3" type="ORF">HMPREF9123_0804</name>
</gene>
<proteinExistence type="predicted"/>
<keyword evidence="2" id="KW-0472">Membrane</keyword>
<reference evidence="3 4" key="1">
    <citation type="submission" date="2011-02" db="EMBL/GenBank/DDBJ databases">
        <authorList>
            <person name="Muzny D."/>
            <person name="Qin X."/>
            <person name="Deng J."/>
            <person name="Jiang H."/>
            <person name="Liu Y."/>
            <person name="Qu J."/>
            <person name="Song X.-Z."/>
            <person name="Zhang L."/>
            <person name="Thornton R."/>
            <person name="Coyle M."/>
            <person name="Francisco L."/>
            <person name="Jackson L."/>
            <person name="Javaid M."/>
            <person name="Korchina V."/>
            <person name="Kovar C."/>
            <person name="Mata R."/>
            <person name="Mathew T."/>
            <person name="Ngo R."/>
            <person name="Nguyen L."/>
            <person name="Nguyen N."/>
            <person name="Okwuonu G."/>
            <person name="Ongeri F."/>
            <person name="Pham C."/>
            <person name="Simmons D."/>
            <person name="Wilczek-Boney K."/>
            <person name="Hale W."/>
            <person name="Jakkamsetti A."/>
            <person name="Pham P."/>
            <person name="Ruth R."/>
            <person name="San Lucas F."/>
            <person name="Warren J."/>
            <person name="Zhang J."/>
            <person name="Zhao Z."/>
            <person name="Zhou C."/>
            <person name="Zhu D."/>
            <person name="Lee S."/>
            <person name="Bess C."/>
            <person name="Blankenburg K."/>
            <person name="Forbes L."/>
            <person name="Fu Q."/>
            <person name="Gubbala S."/>
            <person name="Hirani K."/>
            <person name="Jayaseelan J.C."/>
            <person name="Lara F."/>
            <person name="Munidasa M."/>
            <person name="Palculict T."/>
            <person name="Patil S."/>
            <person name="Pu L.-L."/>
            <person name="Saada N."/>
            <person name="Tang L."/>
            <person name="Weissenberger G."/>
            <person name="Zhu Y."/>
            <person name="Hemphill L."/>
            <person name="Shang Y."/>
            <person name="Youmans B."/>
            <person name="Ayvaz T."/>
            <person name="Ross M."/>
            <person name="Santibanez J."/>
            <person name="Aqrawi P."/>
            <person name="Gross S."/>
            <person name="Joshi V."/>
            <person name="Fowler G."/>
            <person name="Nazareth L."/>
            <person name="Reid J."/>
            <person name="Worley K."/>
            <person name="Petrosino J."/>
            <person name="Highlander S."/>
            <person name="Gibbs R."/>
        </authorList>
    </citation>
    <scope>NUCLEOTIDE SEQUENCE [LARGE SCALE GENOMIC DNA]</scope>
    <source>
        <strain evidence="3 4">ATCC BAA-1200</strain>
    </source>
</reference>
<protein>
    <submittedName>
        <fullName evidence="3">Uncharacterized protein</fullName>
    </submittedName>
</protein>
<dbReference type="OrthoDB" id="8604580at2"/>
<evidence type="ECO:0000256" key="1">
    <source>
        <dbReference type="SAM" id="MobiDB-lite"/>
    </source>
</evidence>
<dbReference type="HOGENOM" id="CLU_192294_0_1_4"/>
<dbReference type="AlphaFoldDB" id="F2BAQ0"/>
<comment type="caution">
    <text evidence="3">The sequence shown here is derived from an EMBL/GenBank/DDBJ whole genome shotgun (WGS) entry which is preliminary data.</text>
</comment>
<sequence length="58" mass="6735">MDVNWARQLFTVLVLVSFILVLYIVLNRRNKANYDEASRSIIDDDDTPHDNDNNSPAR</sequence>
<evidence type="ECO:0000313" key="4">
    <source>
        <dbReference type="Proteomes" id="UP000004105"/>
    </source>
</evidence>
<dbReference type="STRING" id="267212.GCA_001063965_02007"/>
<feature type="region of interest" description="Disordered" evidence="1">
    <location>
        <begin position="37"/>
        <end position="58"/>
    </location>
</feature>
<organism evidence="3 4">
    <name type="scientific">Neisseria bacilliformis ATCC BAA-1200</name>
    <dbReference type="NCBI Taxonomy" id="888742"/>
    <lineage>
        <taxon>Bacteria</taxon>
        <taxon>Pseudomonadati</taxon>
        <taxon>Pseudomonadota</taxon>
        <taxon>Betaproteobacteria</taxon>
        <taxon>Neisseriales</taxon>
        <taxon>Neisseriaceae</taxon>
        <taxon>Neisseria</taxon>
    </lineage>
</organism>
<dbReference type="EMBL" id="AFAY01000014">
    <property type="protein sequence ID" value="EGF11501.1"/>
    <property type="molecule type" value="Genomic_DNA"/>
</dbReference>
<feature type="compositionally biased region" description="Basic and acidic residues" evidence="1">
    <location>
        <begin position="37"/>
        <end position="52"/>
    </location>
</feature>
<evidence type="ECO:0000256" key="2">
    <source>
        <dbReference type="SAM" id="Phobius"/>
    </source>
</evidence>
<name>F2BAQ0_9NEIS</name>
<keyword evidence="4" id="KW-1185">Reference proteome</keyword>
<evidence type="ECO:0000313" key="3">
    <source>
        <dbReference type="EMBL" id="EGF11501.1"/>
    </source>
</evidence>